<dbReference type="Gene3D" id="1.20.1250.20">
    <property type="entry name" value="MFS general substrate transporter like domains"/>
    <property type="match status" value="1"/>
</dbReference>
<dbReference type="AlphaFoldDB" id="A0A146G5K9"/>
<dbReference type="InterPro" id="IPR036259">
    <property type="entry name" value="MFS_trans_sf"/>
</dbReference>
<protein>
    <submittedName>
        <fullName evidence="2">Na+/melibiose symporter</fullName>
    </submittedName>
</protein>
<dbReference type="Proteomes" id="UP000076023">
    <property type="component" value="Unassembled WGS sequence"/>
</dbReference>
<keyword evidence="1" id="KW-0472">Membrane</keyword>
<keyword evidence="3" id="KW-1185">Reference proteome</keyword>
<accession>A0A146G5K9</accession>
<organism evidence="2 3">
    <name type="scientific">Terrimicrobium sacchariphilum</name>
    <dbReference type="NCBI Taxonomy" id="690879"/>
    <lineage>
        <taxon>Bacteria</taxon>
        <taxon>Pseudomonadati</taxon>
        <taxon>Verrucomicrobiota</taxon>
        <taxon>Terrimicrobiia</taxon>
        <taxon>Terrimicrobiales</taxon>
        <taxon>Terrimicrobiaceae</taxon>
        <taxon>Terrimicrobium</taxon>
    </lineage>
</organism>
<feature type="transmembrane region" description="Helical" evidence="1">
    <location>
        <begin position="183"/>
        <end position="201"/>
    </location>
</feature>
<dbReference type="EMBL" id="BDCO01000002">
    <property type="protein sequence ID" value="GAT32264.1"/>
    <property type="molecule type" value="Genomic_DNA"/>
</dbReference>
<dbReference type="SUPFAM" id="SSF103473">
    <property type="entry name" value="MFS general substrate transporter"/>
    <property type="match status" value="1"/>
</dbReference>
<dbReference type="OrthoDB" id="7584869at2"/>
<feature type="transmembrane region" description="Helical" evidence="1">
    <location>
        <begin position="306"/>
        <end position="324"/>
    </location>
</feature>
<feature type="transmembrane region" description="Helical" evidence="1">
    <location>
        <begin position="436"/>
        <end position="458"/>
    </location>
</feature>
<evidence type="ECO:0000256" key="1">
    <source>
        <dbReference type="SAM" id="Phobius"/>
    </source>
</evidence>
<evidence type="ECO:0000313" key="3">
    <source>
        <dbReference type="Proteomes" id="UP000076023"/>
    </source>
</evidence>
<feature type="transmembrane region" description="Helical" evidence="1">
    <location>
        <begin position="499"/>
        <end position="524"/>
    </location>
</feature>
<feature type="transmembrane region" description="Helical" evidence="1">
    <location>
        <begin position="67"/>
        <end position="84"/>
    </location>
</feature>
<feature type="transmembrane region" description="Helical" evidence="1">
    <location>
        <begin position="579"/>
        <end position="602"/>
    </location>
</feature>
<proteinExistence type="predicted"/>
<feature type="transmembrane region" description="Helical" evidence="1">
    <location>
        <begin position="404"/>
        <end position="424"/>
    </location>
</feature>
<feature type="transmembrane region" description="Helical" evidence="1">
    <location>
        <begin position="608"/>
        <end position="631"/>
    </location>
</feature>
<keyword evidence="1" id="KW-0812">Transmembrane</keyword>
<dbReference type="InParanoid" id="A0A146G5K9"/>
<dbReference type="STRING" id="690879.TSACC_2662"/>
<comment type="caution">
    <text evidence="2">The sequence shown here is derived from an EMBL/GenBank/DDBJ whole genome shotgun (WGS) entry which is preliminary data.</text>
</comment>
<feature type="transmembrane region" description="Helical" evidence="1">
    <location>
        <begin position="142"/>
        <end position="171"/>
    </location>
</feature>
<reference evidence="3" key="1">
    <citation type="journal article" date="2017" name="Genome Announc.">
        <title>Draft Genome Sequence of Terrimicrobium sacchariphilum NM-5T, a Facultative Anaerobic Soil Bacterium of the Class Spartobacteria.</title>
        <authorList>
            <person name="Qiu Y.L."/>
            <person name="Tourlousse D.M."/>
            <person name="Matsuura N."/>
            <person name="Ohashi A."/>
            <person name="Sekiguchi Y."/>
        </authorList>
    </citation>
    <scope>NUCLEOTIDE SEQUENCE [LARGE SCALE GENOMIC DNA]</scope>
    <source>
        <strain evidence="3">NM-5</strain>
    </source>
</reference>
<dbReference type="RefSeq" id="WP_075078106.1">
    <property type="nucleotide sequence ID" value="NZ_BDCO01000002.1"/>
</dbReference>
<evidence type="ECO:0000313" key="2">
    <source>
        <dbReference type="EMBL" id="GAT32264.1"/>
    </source>
</evidence>
<sequence>MTAREISRHPQQVAPRTWHCGTLTYTKATLVSLFVFLLVGSLSFNLMMMVIPSILPLKLKALGASDVLIGLLLTSIFPMFGMFISPYLSFKSDYLRTRWGRRKPFFFVTLPFVTLSIVLLAFSEDIARYLHVSGVLAALTPAGAAVLLVSTCIVLFQFSDVVIASVYIYIFNDTVPVALSGRFFGLMQMVTASLGFLYNYFIFQYAESHMREIFLGVAAVYFVGIGLLCIFVREGEYPPVTGEDEQKTRGFAGLKTFFRESFSHKFYWTKFAYAISPALAAAMWPFEIFFYREMGLTLDYVGKTGAIVALAAMVAAYFASIFIDRWHPLRILAYSAVFAALLSLGNWVWLFVTLPPKAFFWLQMLGGALIGVFHAALCNVATVPLDMRLLPRSRYGQFCSAQSIVTNVMKMIAGVLVGGFFYILKTLFFNGSDFAYRLNFLWTATASIAMGCVIVSLYRQWLALGGDRQFSPPAPWSEEGREEMDRPGFVGTQVRWLKYALAMISVVMVCDAVLVVSVAAWLWVHGWSDALRVYLLALIPFSALLIFCWFRLRRRILLSVGDSLAGRTPRDGIPHHGVLFVKSCVLLLGVLVKVGFVVVAIHNGLHTGVIVFGLSALIIDLGVIAAVAILCRIERGYDPLLDYDGRKTAAESAANVIEEPVAQPV</sequence>
<feature type="transmembrane region" description="Helical" evidence="1">
    <location>
        <begin position="331"/>
        <end position="352"/>
    </location>
</feature>
<feature type="transmembrane region" description="Helical" evidence="1">
    <location>
        <begin position="213"/>
        <end position="232"/>
    </location>
</feature>
<feature type="transmembrane region" description="Helical" evidence="1">
    <location>
        <begin position="530"/>
        <end position="550"/>
    </location>
</feature>
<feature type="transmembrane region" description="Helical" evidence="1">
    <location>
        <begin position="105"/>
        <end position="122"/>
    </location>
</feature>
<name>A0A146G5K9_TERSA</name>
<feature type="transmembrane region" description="Helical" evidence="1">
    <location>
        <begin position="358"/>
        <end position="383"/>
    </location>
</feature>
<gene>
    <name evidence="2" type="ORF">TSACC_2662</name>
</gene>
<keyword evidence="1" id="KW-1133">Transmembrane helix</keyword>
<feature type="transmembrane region" description="Helical" evidence="1">
    <location>
        <begin position="267"/>
        <end position="286"/>
    </location>
</feature>
<feature type="transmembrane region" description="Helical" evidence="1">
    <location>
        <begin position="33"/>
        <end position="55"/>
    </location>
</feature>